<dbReference type="OrthoDB" id="8849854at2"/>
<evidence type="ECO:0000313" key="3">
    <source>
        <dbReference type="EMBL" id="OWS70803.1"/>
    </source>
</evidence>
<dbReference type="InterPro" id="IPR042100">
    <property type="entry name" value="Bug_dom1"/>
</dbReference>
<organism evidence="3 4">
    <name type="scientific">Polynucleobacter campilacus</name>
    <dbReference type="NCBI Taxonomy" id="1743163"/>
    <lineage>
        <taxon>Bacteria</taxon>
        <taxon>Pseudomonadati</taxon>
        <taxon>Pseudomonadota</taxon>
        <taxon>Betaproteobacteria</taxon>
        <taxon>Burkholderiales</taxon>
        <taxon>Burkholderiaceae</taxon>
        <taxon>Polynucleobacter</taxon>
    </lineage>
</organism>
<comment type="caution">
    <text evidence="3">The sequence shown here is derived from an EMBL/GenBank/DDBJ whole genome shotgun (WGS) entry which is preliminary data.</text>
</comment>
<dbReference type="Proteomes" id="UP000197528">
    <property type="component" value="Unassembled WGS sequence"/>
</dbReference>
<keyword evidence="2" id="KW-0732">Signal</keyword>
<feature type="chain" id="PRO_5012242376" description="ABC transporter substrate-binding protein" evidence="2">
    <location>
        <begin position="20"/>
        <end position="153"/>
    </location>
</feature>
<evidence type="ECO:0000256" key="1">
    <source>
        <dbReference type="ARBA" id="ARBA00006987"/>
    </source>
</evidence>
<sequence>MFRFFIAFLMVTFSIAAGAQNSADQYPNKPIKAIIPFGPGSSADVLARIFSDRLSQRLKQPLIIENRVGAGGTIGVSYVTKAPADGYTILITTSSPLTINPIADKNVSYKVESELTPVAVLNSIGLMLVSSPSLPPKTLPELIAYLKKKSREV</sequence>
<evidence type="ECO:0000256" key="2">
    <source>
        <dbReference type="SAM" id="SignalP"/>
    </source>
</evidence>
<proteinExistence type="inferred from homology"/>
<dbReference type="InterPro" id="IPR005064">
    <property type="entry name" value="BUG"/>
</dbReference>
<evidence type="ECO:0008006" key="5">
    <source>
        <dbReference type="Google" id="ProtNLM"/>
    </source>
</evidence>
<dbReference type="PANTHER" id="PTHR42928:SF5">
    <property type="entry name" value="BLR1237 PROTEIN"/>
    <property type="match status" value="1"/>
</dbReference>
<protein>
    <recommendedName>
        <fullName evidence="5">ABC transporter substrate-binding protein</fullName>
    </recommendedName>
</protein>
<comment type="similarity">
    <text evidence="1">Belongs to the UPF0065 (bug) family.</text>
</comment>
<dbReference type="AlphaFoldDB" id="A0A254PW80"/>
<dbReference type="EMBL" id="NGUP01000001">
    <property type="protein sequence ID" value="OWS70803.1"/>
    <property type="molecule type" value="Genomic_DNA"/>
</dbReference>
<dbReference type="Gene3D" id="3.40.190.10">
    <property type="entry name" value="Periplasmic binding protein-like II"/>
    <property type="match status" value="1"/>
</dbReference>
<evidence type="ECO:0000313" key="4">
    <source>
        <dbReference type="Proteomes" id="UP000197528"/>
    </source>
</evidence>
<dbReference type="Pfam" id="PF03401">
    <property type="entry name" value="TctC"/>
    <property type="match status" value="1"/>
</dbReference>
<accession>A0A254PW80</accession>
<reference evidence="3 4" key="1">
    <citation type="submission" date="2017-05" db="EMBL/GenBank/DDBJ databases">
        <title>Genome of Polynucleobacter sp. MWH-Feld-100.</title>
        <authorList>
            <person name="Hahn M.W."/>
        </authorList>
    </citation>
    <scope>NUCLEOTIDE SEQUENCE [LARGE SCALE GENOMIC DNA]</scope>
    <source>
        <strain evidence="3 4">MWH-Feld-100</strain>
    </source>
</reference>
<keyword evidence="4" id="KW-1185">Reference proteome</keyword>
<feature type="signal peptide" evidence="2">
    <location>
        <begin position="1"/>
        <end position="19"/>
    </location>
</feature>
<gene>
    <name evidence="3" type="ORF">CBI31_00710</name>
</gene>
<name>A0A254PW80_9BURK</name>
<dbReference type="Gene3D" id="3.40.190.150">
    <property type="entry name" value="Bordetella uptake gene, domain 1"/>
    <property type="match status" value="1"/>
</dbReference>
<dbReference type="PANTHER" id="PTHR42928">
    <property type="entry name" value="TRICARBOXYLATE-BINDING PROTEIN"/>
    <property type="match status" value="1"/>
</dbReference>
<dbReference type="RefSeq" id="WP_088524515.1">
    <property type="nucleotide sequence ID" value="NZ_NGUP01000001.1"/>
</dbReference>